<evidence type="ECO:0000256" key="2">
    <source>
        <dbReference type="ARBA" id="ARBA00022722"/>
    </source>
</evidence>
<proteinExistence type="inferred from homology"/>
<accession>A0ABY0V7X8</accession>
<protein>
    <submittedName>
        <fullName evidence="6">Oligoribonuclease</fullName>
    </submittedName>
</protein>
<name>A0ABY0V7X8_9ACTO</name>
<dbReference type="InterPro" id="IPR022894">
    <property type="entry name" value="Oligoribonuclease"/>
</dbReference>
<evidence type="ECO:0000256" key="1">
    <source>
        <dbReference type="ARBA" id="ARBA00009921"/>
    </source>
</evidence>
<dbReference type="PANTHER" id="PTHR11046:SF0">
    <property type="entry name" value="OLIGORIBONUCLEASE, MITOCHONDRIAL"/>
    <property type="match status" value="1"/>
</dbReference>
<dbReference type="EMBL" id="LT629792">
    <property type="protein sequence ID" value="SDT96503.1"/>
    <property type="molecule type" value="Genomic_DNA"/>
</dbReference>
<sequence length="240" mass="26590">MALSARLTIRTPELVTRIPARVTTLGDMTKQLKNPLVWIDCEMTGLDVAHDALIEVAVVITDASLTVVDPGIDILIQPSEEALNHMDDYVRNMHTQSGLLDELKDGIASMEEAESIVLDYIKKFVPVSGRALLAGNTVGMDRLFLSANMPRVIDHLHYRIIDVSSIKELAKRWYPCVYECSPEKHGGHRALADIRESIQELEYYRRALFPSDQGPSREDAQKIAGEVAALGIVEGAAQQN</sequence>
<dbReference type="InterPro" id="IPR036397">
    <property type="entry name" value="RNaseH_sf"/>
</dbReference>
<dbReference type="PANTHER" id="PTHR11046">
    <property type="entry name" value="OLIGORIBONUCLEASE, MITOCHONDRIAL"/>
    <property type="match status" value="1"/>
</dbReference>
<dbReference type="NCBIfam" id="NF003765">
    <property type="entry name" value="PRK05359.1"/>
    <property type="match status" value="1"/>
</dbReference>
<gene>
    <name evidence="6" type="ORF">SAMN04489714_1281</name>
</gene>
<keyword evidence="7" id="KW-1185">Reference proteome</keyword>
<keyword evidence="3" id="KW-0378">Hydrolase</keyword>
<evidence type="ECO:0000313" key="7">
    <source>
        <dbReference type="Proteomes" id="UP000198976"/>
    </source>
</evidence>
<keyword evidence="4" id="KW-0269">Exonuclease</keyword>
<dbReference type="Proteomes" id="UP000198976">
    <property type="component" value="Chromosome I"/>
</dbReference>
<dbReference type="CDD" id="cd06135">
    <property type="entry name" value="Orn"/>
    <property type="match status" value="1"/>
</dbReference>
<dbReference type="InterPro" id="IPR013520">
    <property type="entry name" value="Ribonucl_H"/>
</dbReference>
<reference evidence="6 7" key="1">
    <citation type="submission" date="2016-10" db="EMBL/GenBank/DDBJ databases">
        <authorList>
            <person name="Varghese N."/>
            <person name="Submissions S."/>
        </authorList>
    </citation>
    <scope>NUCLEOTIDE SEQUENCE [LARGE SCALE GENOMIC DNA]</scope>
    <source>
        <strain evidence="6 7">DSM 9169</strain>
    </source>
</reference>
<dbReference type="SMART" id="SM00479">
    <property type="entry name" value="EXOIII"/>
    <property type="match status" value="1"/>
</dbReference>
<dbReference type="Gene3D" id="3.30.420.10">
    <property type="entry name" value="Ribonuclease H-like superfamily/Ribonuclease H"/>
    <property type="match status" value="1"/>
</dbReference>
<evidence type="ECO:0000259" key="5">
    <source>
        <dbReference type="SMART" id="SM00479"/>
    </source>
</evidence>
<dbReference type="InterPro" id="IPR012337">
    <property type="entry name" value="RNaseH-like_sf"/>
</dbReference>
<evidence type="ECO:0000313" key="6">
    <source>
        <dbReference type="EMBL" id="SDT96503.1"/>
    </source>
</evidence>
<dbReference type="Pfam" id="PF00929">
    <property type="entry name" value="RNase_T"/>
    <property type="match status" value="1"/>
</dbReference>
<comment type="similarity">
    <text evidence="1">Belongs to the oligoribonuclease family.</text>
</comment>
<feature type="domain" description="Exonuclease" evidence="5">
    <location>
        <begin position="35"/>
        <end position="210"/>
    </location>
</feature>
<dbReference type="SUPFAM" id="SSF53098">
    <property type="entry name" value="Ribonuclease H-like"/>
    <property type="match status" value="1"/>
</dbReference>
<evidence type="ECO:0000256" key="4">
    <source>
        <dbReference type="ARBA" id="ARBA00022839"/>
    </source>
</evidence>
<evidence type="ECO:0000256" key="3">
    <source>
        <dbReference type="ARBA" id="ARBA00022801"/>
    </source>
</evidence>
<organism evidence="6 7">
    <name type="scientific">Schaalia radingae</name>
    <dbReference type="NCBI Taxonomy" id="131110"/>
    <lineage>
        <taxon>Bacteria</taxon>
        <taxon>Bacillati</taxon>
        <taxon>Actinomycetota</taxon>
        <taxon>Actinomycetes</taxon>
        <taxon>Actinomycetales</taxon>
        <taxon>Actinomycetaceae</taxon>
        <taxon>Schaalia</taxon>
    </lineage>
</organism>
<keyword evidence="2" id="KW-0540">Nuclease</keyword>